<dbReference type="InterPro" id="IPR023753">
    <property type="entry name" value="FAD/NAD-binding_dom"/>
</dbReference>
<dbReference type="InterPro" id="IPR036188">
    <property type="entry name" value="FAD/NAD-bd_sf"/>
</dbReference>
<evidence type="ECO:0000256" key="1">
    <source>
        <dbReference type="ARBA" id="ARBA00001974"/>
    </source>
</evidence>
<dbReference type="EC" id="1.8.1.14" evidence="8"/>
<dbReference type="PATRIC" id="fig|1706437.3.peg.246"/>
<organism evidence="8 11">
    <name type="scientific">Candidatus Methanofastidiosum methylothiophilum</name>
    <dbReference type="NCBI Taxonomy" id="1705564"/>
    <lineage>
        <taxon>Archaea</taxon>
        <taxon>Methanobacteriati</taxon>
        <taxon>Methanobacteriota</taxon>
        <taxon>Stenosarchaea group</taxon>
        <taxon>Candidatus Methanofastidiosia</taxon>
        <taxon>Candidatus Methanofastidiosales</taxon>
        <taxon>Candidatus Methanofastidiosaceae</taxon>
        <taxon>Candidatus Methanofastidiosum</taxon>
    </lineage>
</organism>
<dbReference type="PATRIC" id="fig|1706436.3.peg.125"/>
<reference evidence="9 10" key="1">
    <citation type="journal article" date="2016" name="ISME J.">
        <title>Chasing the elusive Euryarchaeota class WSA2: genomes reveal a uniquely fastidious methyl-reducing methanogen.</title>
        <authorList>
            <person name="Nobu M.K."/>
            <person name="Narihiro T."/>
            <person name="Kuroda K."/>
            <person name="Mei R."/>
            <person name="Liu W.T."/>
        </authorList>
    </citation>
    <scope>NUCLEOTIDE SEQUENCE [LARGE SCALE GENOMIC DNA]</scope>
    <source>
        <strain evidence="6">B03fssc0709_Meth_Bin005</strain>
        <strain evidence="7">B15fssc0709_Meth_Bin003</strain>
        <strain evidence="8">BMIXfssc0709_Meth_Bin006</strain>
    </source>
</reference>
<accession>A0A150IMK6</accession>
<dbReference type="InterPro" id="IPR041575">
    <property type="entry name" value="Rubredoxin_C"/>
</dbReference>
<dbReference type="Gene3D" id="3.30.390.30">
    <property type="match status" value="1"/>
</dbReference>
<evidence type="ECO:0000313" key="7">
    <source>
        <dbReference type="EMBL" id="KYC48576.1"/>
    </source>
</evidence>
<evidence type="ECO:0000313" key="10">
    <source>
        <dbReference type="Proteomes" id="UP000092401"/>
    </source>
</evidence>
<sequence>MRYVIIGNGAAAIGAVEGIRSNDNESEIILISKEDYNSYSKPQLYKMLNQDNIEGILYRNKEFYSDNNVSTIFGKNLKSVDFNKKILSLDDENIKYDKLLIATGAKANVPQIKGFDGQIYSFTNIEEALSLKQSLSNKNKIAVLGGGLIGVKLSEYLIKMGKEVFLIVSSKGVLSSLGDEKISEILNNEIMENGINLLLSSKVLSAKKEGSKIELKLDKDKITCDAIVSCKGVSPEVSPFEKTELEINRGIKVDDHMRTNIEDVFAAGDVTEVYNYLEDSYCNIPILPNAYSGGHCAGINMSGGESKIDTVYPMNSLQIFNVQIITMGLLNSTEKDEVLSFLDSEKKVYRKLVIRNGKLIGAALLGDIDRAGILNNIIRNNLDISSVKEELLYNKINFYVLPKDMREDIVKSYTEVIK</sequence>
<dbReference type="InterPro" id="IPR016156">
    <property type="entry name" value="FAD/NAD-linked_Rdtase_dimer_sf"/>
</dbReference>
<dbReference type="PRINTS" id="PR00368">
    <property type="entry name" value="FADPNR"/>
</dbReference>
<evidence type="ECO:0000259" key="5">
    <source>
        <dbReference type="Pfam" id="PF18267"/>
    </source>
</evidence>
<evidence type="ECO:0000256" key="2">
    <source>
        <dbReference type="ARBA" id="ARBA00022630"/>
    </source>
</evidence>
<protein>
    <submittedName>
        <fullName evidence="8">Coenzyme A disulfide reductase</fullName>
        <ecNumber evidence="8">1.8.1.14</ecNumber>
    </submittedName>
</protein>
<name>A0A150J2Q9_9EURY</name>
<evidence type="ECO:0000313" key="8">
    <source>
        <dbReference type="EMBL" id="KYC51254.1"/>
    </source>
</evidence>
<accession>A0A150IUC0</accession>
<dbReference type="EMBL" id="LNGE01000002">
    <property type="protein sequence ID" value="KYC46256.1"/>
    <property type="molecule type" value="Genomic_DNA"/>
</dbReference>
<dbReference type="Proteomes" id="UP000092403">
    <property type="component" value="Unassembled WGS sequence"/>
</dbReference>
<dbReference type="EMBL" id="LNGF01000003">
    <property type="protein sequence ID" value="KYC48576.1"/>
    <property type="molecule type" value="Genomic_DNA"/>
</dbReference>
<evidence type="ECO:0000259" key="4">
    <source>
        <dbReference type="Pfam" id="PF07992"/>
    </source>
</evidence>
<keyword evidence="8" id="KW-0560">Oxidoreductase</keyword>
<evidence type="ECO:0000256" key="3">
    <source>
        <dbReference type="ARBA" id="ARBA00022827"/>
    </source>
</evidence>
<dbReference type="AlphaFoldDB" id="A0A150J2Q9"/>
<dbReference type="Pfam" id="PF07992">
    <property type="entry name" value="Pyr_redox_2"/>
    <property type="match status" value="1"/>
</dbReference>
<comment type="caution">
    <text evidence="8">The sequence shown here is derived from an EMBL/GenBank/DDBJ whole genome shotgun (WGS) entry which is preliminary data.</text>
</comment>
<dbReference type="Proteomes" id="UP000092401">
    <property type="component" value="Unassembled WGS sequence"/>
</dbReference>
<dbReference type="Gene3D" id="3.50.50.60">
    <property type="entry name" value="FAD/NAD(P)-binding domain"/>
    <property type="match status" value="2"/>
</dbReference>
<accession>A0A150J2Q9</accession>
<keyword evidence="3" id="KW-0274">FAD</keyword>
<comment type="cofactor">
    <cofactor evidence="1">
        <name>FAD</name>
        <dbReference type="ChEBI" id="CHEBI:57692"/>
    </cofactor>
</comment>
<evidence type="ECO:0000313" key="6">
    <source>
        <dbReference type="EMBL" id="KYC46256.1"/>
    </source>
</evidence>
<dbReference type="GO" id="GO:0050451">
    <property type="term" value="F:CoA-disulfide reductase (NADPH) activity"/>
    <property type="evidence" value="ECO:0007669"/>
    <property type="project" value="UniProtKB-EC"/>
</dbReference>
<dbReference type="PRINTS" id="PR00469">
    <property type="entry name" value="PNDRDTASEII"/>
</dbReference>
<feature type="domain" description="NADH-rubredoxin oxidoreductase C-terminal" evidence="5">
    <location>
        <begin position="313"/>
        <end position="381"/>
    </location>
</feature>
<feature type="domain" description="FAD/NAD(P)-binding" evidence="4">
    <location>
        <begin position="2"/>
        <end position="281"/>
    </location>
</feature>
<dbReference type="PANTHER" id="PTHR43429:SF3">
    <property type="entry name" value="NITRITE REDUCTASE [NAD(P)H]"/>
    <property type="match status" value="1"/>
</dbReference>
<dbReference type="PANTHER" id="PTHR43429">
    <property type="entry name" value="PYRIDINE NUCLEOTIDE-DISULFIDE OXIDOREDUCTASE DOMAIN-CONTAINING"/>
    <property type="match status" value="1"/>
</dbReference>
<dbReference type="PATRIC" id="fig|1706438.3.peg.179"/>
<gene>
    <name evidence="6" type="ORF">APG10_00126</name>
    <name evidence="7" type="ORF">APG11_00247</name>
    <name evidence="8" type="ORF">APG12_00179</name>
</gene>
<evidence type="ECO:0000313" key="11">
    <source>
        <dbReference type="Proteomes" id="UP000092403"/>
    </source>
</evidence>
<dbReference type="Pfam" id="PF18267">
    <property type="entry name" value="Rubredoxin_C"/>
    <property type="match status" value="1"/>
</dbReference>
<keyword evidence="2" id="KW-0285">Flavoprotein</keyword>
<dbReference type="SUPFAM" id="SSF51905">
    <property type="entry name" value="FAD/NAD(P)-binding domain"/>
    <property type="match status" value="2"/>
</dbReference>
<dbReference type="EMBL" id="LNJC01000002">
    <property type="protein sequence ID" value="KYC51254.1"/>
    <property type="molecule type" value="Genomic_DNA"/>
</dbReference>
<dbReference type="InterPro" id="IPR050260">
    <property type="entry name" value="FAD-bd_OxRdtase"/>
</dbReference>
<dbReference type="Proteomes" id="UP000091929">
    <property type="component" value="Unassembled WGS sequence"/>
</dbReference>
<evidence type="ECO:0000313" key="9">
    <source>
        <dbReference type="Proteomes" id="UP000091929"/>
    </source>
</evidence>
<proteinExistence type="predicted"/>